<dbReference type="AlphaFoldDB" id="C5LHD2"/>
<dbReference type="OMA" id="CCEMEGN"/>
<dbReference type="InParanoid" id="C5LHD2"/>
<organism evidence="2">
    <name type="scientific">Perkinsus marinus (strain ATCC 50983 / TXsc)</name>
    <dbReference type="NCBI Taxonomy" id="423536"/>
    <lineage>
        <taxon>Eukaryota</taxon>
        <taxon>Sar</taxon>
        <taxon>Alveolata</taxon>
        <taxon>Perkinsozoa</taxon>
        <taxon>Perkinsea</taxon>
        <taxon>Perkinsida</taxon>
        <taxon>Perkinsidae</taxon>
        <taxon>Perkinsus</taxon>
    </lineage>
</organism>
<keyword evidence="2" id="KW-1185">Reference proteome</keyword>
<evidence type="ECO:0000313" key="1">
    <source>
        <dbReference type="EMBL" id="EER03941.1"/>
    </source>
</evidence>
<reference evidence="1 2" key="1">
    <citation type="submission" date="2008-07" db="EMBL/GenBank/DDBJ databases">
        <authorList>
            <person name="El-Sayed N."/>
            <person name="Caler E."/>
            <person name="Inman J."/>
            <person name="Amedeo P."/>
            <person name="Hass B."/>
            <person name="Wortman J."/>
        </authorList>
    </citation>
    <scope>NUCLEOTIDE SEQUENCE [LARGE SCALE GENOMIC DNA]</scope>
    <source>
        <strain evidence="2">ATCC 50983 / TXsc</strain>
    </source>
</reference>
<accession>C5LHD2</accession>
<dbReference type="GeneID" id="9044690"/>
<dbReference type="EMBL" id="GG682011">
    <property type="protein sequence ID" value="EER03941.1"/>
    <property type="molecule type" value="Genomic_DNA"/>
</dbReference>
<proteinExistence type="predicted"/>
<name>C5LHD2_PERM5</name>
<dbReference type="RefSeq" id="XP_002772125.1">
    <property type="nucleotide sequence ID" value="XM_002772079.1"/>
</dbReference>
<sequence>MERSFITSLHGRLLSTEDPQSNGDDLVVSAIRGFTNLSFEARRKIFESSYSDLGEFRLTYIWLMSVLLDLPFARKRALWALNEMTDSPWDGVEIEEDGRGRDILCEALWRLVHSSAYGELATRWDWQGVLEKLAVKSLVAAQALETVKGTAELGRKPLIRSLDELAIGGTDGGCGECQVEAADLTEGQRKAVNDL</sequence>
<gene>
    <name evidence="1" type="ORF">Pmar_PMAR017356</name>
</gene>
<protein>
    <submittedName>
        <fullName evidence="1">Uncharacterized protein</fullName>
    </submittedName>
</protein>
<dbReference type="Proteomes" id="UP000007800">
    <property type="component" value="Unassembled WGS sequence"/>
</dbReference>
<evidence type="ECO:0000313" key="2">
    <source>
        <dbReference type="Proteomes" id="UP000007800"/>
    </source>
</evidence>